<dbReference type="PANTHER" id="PTHR11908">
    <property type="entry name" value="XANTHINE DEHYDROGENASE"/>
    <property type="match status" value="1"/>
</dbReference>
<accession>A0ABY4AYF4</accession>
<dbReference type="InterPro" id="IPR046867">
    <property type="entry name" value="AldOxase/xan_DH_MoCoBD2"/>
</dbReference>
<dbReference type="SMART" id="SM01008">
    <property type="entry name" value="Ald_Xan_dh_C"/>
    <property type="match status" value="1"/>
</dbReference>
<dbReference type="Proteomes" id="UP000831390">
    <property type="component" value="Chromosome"/>
</dbReference>
<keyword evidence="3" id="KW-1185">Reference proteome</keyword>
<feature type="domain" description="Aldehyde oxidase/xanthine dehydrogenase a/b hammerhead" evidence="1">
    <location>
        <begin position="25"/>
        <end position="140"/>
    </location>
</feature>
<dbReference type="Pfam" id="PF20256">
    <property type="entry name" value="MoCoBD_2"/>
    <property type="match status" value="1"/>
</dbReference>
<dbReference type="InterPro" id="IPR008274">
    <property type="entry name" value="AldOxase/xan_DH_MoCoBD1"/>
</dbReference>
<dbReference type="RefSeq" id="WP_243508915.1">
    <property type="nucleotide sequence ID" value="NZ_CP094534.1"/>
</dbReference>
<evidence type="ECO:0000313" key="2">
    <source>
        <dbReference type="EMBL" id="UOE31928.1"/>
    </source>
</evidence>
<organism evidence="2 3">
    <name type="scientific">Hymenobacter monticola</name>
    <dbReference type="NCBI Taxonomy" id="1705399"/>
    <lineage>
        <taxon>Bacteria</taxon>
        <taxon>Pseudomonadati</taxon>
        <taxon>Bacteroidota</taxon>
        <taxon>Cytophagia</taxon>
        <taxon>Cytophagales</taxon>
        <taxon>Hymenobacteraceae</taxon>
        <taxon>Hymenobacter</taxon>
    </lineage>
</organism>
<dbReference type="SUPFAM" id="SSF56003">
    <property type="entry name" value="Molybdenum cofactor-binding domain"/>
    <property type="match status" value="1"/>
</dbReference>
<dbReference type="InterPro" id="IPR036856">
    <property type="entry name" value="Ald_Oxase/Xan_DH_a/b_sf"/>
</dbReference>
<evidence type="ECO:0000259" key="1">
    <source>
        <dbReference type="SMART" id="SM01008"/>
    </source>
</evidence>
<dbReference type="Pfam" id="PF02738">
    <property type="entry name" value="MoCoBD_1"/>
    <property type="match status" value="1"/>
</dbReference>
<protein>
    <submittedName>
        <fullName evidence="2">Xanthine dehydrogenase family protein molybdopterin-binding subunit</fullName>
    </submittedName>
</protein>
<dbReference type="PANTHER" id="PTHR11908:SF153">
    <property type="entry name" value="DEHYDROGENASE"/>
    <property type="match status" value="1"/>
</dbReference>
<dbReference type="Gene3D" id="3.90.1170.50">
    <property type="entry name" value="Aldehyde oxidase/xanthine dehydrogenase, a/b hammerhead"/>
    <property type="match status" value="1"/>
</dbReference>
<gene>
    <name evidence="2" type="ORF">MTP16_12355</name>
</gene>
<dbReference type="Gene3D" id="3.30.365.10">
    <property type="entry name" value="Aldehyde oxidase/xanthine dehydrogenase, molybdopterin binding domain"/>
    <property type="match status" value="4"/>
</dbReference>
<proteinExistence type="predicted"/>
<dbReference type="EMBL" id="CP094534">
    <property type="protein sequence ID" value="UOE31928.1"/>
    <property type="molecule type" value="Genomic_DNA"/>
</dbReference>
<dbReference type="InterPro" id="IPR037165">
    <property type="entry name" value="AldOxase/xan_DH_Mopterin-bd_sf"/>
</dbReference>
<dbReference type="InterPro" id="IPR000674">
    <property type="entry name" value="Ald_Oxase/Xan_DH_a/b"/>
</dbReference>
<name>A0ABY4AYF4_9BACT</name>
<sequence length="746" mass="80854">MENSSLASPATGEPLNRVDGRQKVTGQARYAAEHAVPGHVHGVLVVSTIARGRIRRLDVVAAEQAPGVLRIVSHLNAPKAPGYLRPETAKNPRVEGEEIKVFFDNQLHFSNQPVALAVAETLEQAQYAASLIRVEYEAALHQTDLTKSLAQNMAPKKEAEYSRGQPDAYKTAPVHIEQEYRTPLQVHNPMEMHAVVALWEGETLTVYTKTQGPKLAQQDLMRMFQLPAESVRVHSEFVGGAFGGSSRIWPPEVAAILAAKLVGRPVKLMNRREHEFNLVGYRPQSMQRIGLGARPDGTLVGLTHRAYGNTSRYEQFVERIVHPTKTAYAVPNLNTHYRLVPLDLSTPAWTRGPGETSGSFALESAMDELAVALNMDPLALRLKNYADRDPETGKPWSSKHLRQCYERGAALFGWSKRTAAPRSMQTDGYLVGWGMSTGIYKAERQAASARARLLPDGTLLVQSATADTGPGTATIMTQIAADASGVPAASIRFELGDAAFPEAPLQAGSHTATSVGSAVHEVCAALKKQLLDLAASVPGKALGKVGPEGLMIENGFIISTKKNGRRLSFGEVLKQHGLPVLEVTQKAEKSPEMENYSGKSFCANFVEVRVHPLTREVRVSRVVSVVDAGRVLNAKTARSQVLGSVVWGIGLALMEEARLDHRYGRVVNHDLADYHVPVQADVPNIEVEFINEPDPVLDPIGAKGLGEIGLVGFTAAVANAVYHATGRRVRDLPITPDKLLTATKGA</sequence>
<reference evidence="2 3" key="1">
    <citation type="submission" date="2022-03" db="EMBL/GenBank/DDBJ databases">
        <title>Hymenobactersp. isolated from the air.</title>
        <authorList>
            <person name="Won M."/>
            <person name="Kwon S.-W."/>
        </authorList>
    </citation>
    <scope>NUCLEOTIDE SEQUENCE [LARGE SCALE GENOMIC DNA]</scope>
    <source>
        <strain evidence="2 3">KACC 22596</strain>
    </source>
</reference>
<dbReference type="SUPFAM" id="SSF54665">
    <property type="entry name" value="CO dehydrogenase molybdoprotein N-domain-like"/>
    <property type="match status" value="1"/>
</dbReference>
<dbReference type="Pfam" id="PF01315">
    <property type="entry name" value="Ald_Xan_dh_C"/>
    <property type="match status" value="1"/>
</dbReference>
<evidence type="ECO:0000313" key="3">
    <source>
        <dbReference type="Proteomes" id="UP000831390"/>
    </source>
</evidence>
<dbReference type="InterPro" id="IPR016208">
    <property type="entry name" value="Ald_Oxase/xanthine_DH-like"/>
</dbReference>